<keyword evidence="4 5" id="KW-0472">Membrane</keyword>
<feature type="region of interest" description="Disordered" evidence="6">
    <location>
        <begin position="1"/>
        <end position="43"/>
    </location>
</feature>
<dbReference type="Proteomes" id="UP001383192">
    <property type="component" value="Unassembled WGS sequence"/>
</dbReference>
<dbReference type="InterPro" id="IPR006214">
    <property type="entry name" value="Bax_inhibitor_1-related"/>
</dbReference>
<keyword evidence="2 5" id="KW-0812">Transmembrane</keyword>
<feature type="transmembrane region" description="Helical" evidence="5">
    <location>
        <begin position="138"/>
        <end position="158"/>
    </location>
</feature>
<evidence type="ECO:0000256" key="3">
    <source>
        <dbReference type="ARBA" id="ARBA00022989"/>
    </source>
</evidence>
<evidence type="ECO:0000313" key="7">
    <source>
        <dbReference type="EMBL" id="KAK7043262.1"/>
    </source>
</evidence>
<evidence type="ECO:0000256" key="4">
    <source>
        <dbReference type="ARBA" id="ARBA00023136"/>
    </source>
</evidence>
<sequence length="304" mass="33728">MSQYPVPPPSYGAAQAMPKSNGTRPFRDEAHDPLLGSSSRSGPGAFYDQPDAGDVADDFKYGVTVSGSSAAIRHAFIRKVYTILLCQIVATCVVGGVISNSPDTLSWVQTHTWSFYVPLFGTLINLFLLYWQRHNHPWNLFLLSTFTALEAFTLGVVVSFYDNLIVLQALIITTAVFLGLTLFTFQSKLKWSQYDFDGLGPWLFGGLIALGMLYLSRLKSVVDPISAVMGGFVAMFFPMSRTVDLVFAIGGCLIFSGYVIFDTHLIINRLSPDEYILGAIDLYLDFINLFLNILRILNDLQSDR</sequence>
<reference evidence="7 8" key="1">
    <citation type="submission" date="2024-01" db="EMBL/GenBank/DDBJ databases">
        <title>A draft genome for a cacao thread blight-causing isolate of Paramarasmius palmivorus.</title>
        <authorList>
            <person name="Baruah I.K."/>
            <person name="Bukari Y."/>
            <person name="Amoako-Attah I."/>
            <person name="Meinhardt L.W."/>
            <person name="Bailey B.A."/>
            <person name="Cohen S.P."/>
        </authorList>
    </citation>
    <scope>NUCLEOTIDE SEQUENCE [LARGE SCALE GENOMIC DNA]</scope>
    <source>
        <strain evidence="7 8">GH-12</strain>
    </source>
</reference>
<feature type="compositionally biased region" description="Pro residues" evidence="6">
    <location>
        <begin position="1"/>
        <end position="10"/>
    </location>
</feature>
<feature type="transmembrane region" description="Helical" evidence="5">
    <location>
        <begin position="245"/>
        <end position="263"/>
    </location>
</feature>
<evidence type="ECO:0000256" key="2">
    <source>
        <dbReference type="ARBA" id="ARBA00022692"/>
    </source>
</evidence>
<dbReference type="EMBL" id="JAYKXP010000029">
    <property type="protein sequence ID" value="KAK7043262.1"/>
    <property type="molecule type" value="Genomic_DNA"/>
</dbReference>
<dbReference type="PANTHER" id="PTHR23291:SF50">
    <property type="entry name" value="PROTEIN LIFEGUARD 4"/>
    <property type="match status" value="1"/>
</dbReference>
<evidence type="ECO:0000256" key="6">
    <source>
        <dbReference type="SAM" id="MobiDB-lite"/>
    </source>
</evidence>
<evidence type="ECO:0000313" key="8">
    <source>
        <dbReference type="Proteomes" id="UP001383192"/>
    </source>
</evidence>
<comment type="similarity">
    <text evidence="5">Belongs to the BI1 family.</text>
</comment>
<evidence type="ECO:0000256" key="5">
    <source>
        <dbReference type="RuleBase" id="RU004379"/>
    </source>
</evidence>
<feature type="transmembrane region" description="Helical" evidence="5">
    <location>
        <begin position="275"/>
        <end position="294"/>
    </location>
</feature>
<comment type="subcellular location">
    <subcellularLocation>
        <location evidence="1">Membrane</location>
        <topology evidence="1">Multi-pass membrane protein</topology>
    </subcellularLocation>
</comment>
<feature type="transmembrane region" description="Helical" evidence="5">
    <location>
        <begin position="164"/>
        <end position="184"/>
    </location>
</feature>
<comment type="caution">
    <text evidence="7">The sequence shown here is derived from an EMBL/GenBank/DDBJ whole genome shotgun (WGS) entry which is preliminary data.</text>
</comment>
<evidence type="ECO:0000256" key="1">
    <source>
        <dbReference type="ARBA" id="ARBA00004141"/>
    </source>
</evidence>
<dbReference type="AlphaFoldDB" id="A0AAW0CWU8"/>
<feature type="transmembrane region" description="Helical" evidence="5">
    <location>
        <begin position="113"/>
        <end position="131"/>
    </location>
</feature>
<name>A0AAW0CWU8_9AGAR</name>
<gene>
    <name evidence="7" type="ORF">VNI00_008616</name>
</gene>
<keyword evidence="3 5" id="KW-1133">Transmembrane helix</keyword>
<proteinExistence type="inferred from homology"/>
<organism evidence="7 8">
    <name type="scientific">Paramarasmius palmivorus</name>
    <dbReference type="NCBI Taxonomy" id="297713"/>
    <lineage>
        <taxon>Eukaryota</taxon>
        <taxon>Fungi</taxon>
        <taxon>Dikarya</taxon>
        <taxon>Basidiomycota</taxon>
        <taxon>Agaricomycotina</taxon>
        <taxon>Agaricomycetes</taxon>
        <taxon>Agaricomycetidae</taxon>
        <taxon>Agaricales</taxon>
        <taxon>Marasmiineae</taxon>
        <taxon>Marasmiaceae</taxon>
        <taxon>Paramarasmius</taxon>
    </lineage>
</organism>
<dbReference type="Pfam" id="PF01027">
    <property type="entry name" value="Bax1-I"/>
    <property type="match status" value="1"/>
</dbReference>
<dbReference type="PANTHER" id="PTHR23291">
    <property type="entry name" value="BAX INHIBITOR-RELATED"/>
    <property type="match status" value="1"/>
</dbReference>
<protein>
    <submittedName>
        <fullName evidence="7">Uncharacterized protein</fullName>
    </submittedName>
</protein>
<accession>A0AAW0CWU8</accession>
<feature type="transmembrane region" description="Helical" evidence="5">
    <location>
        <begin position="196"/>
        <end position="215"/>
    </location>
</feature>
<dbReference type="GO" id="GO:0016020">
    <property type="term" value="C:membrane"/>
    <property type="evidence" value="ECO:0007669"/>
    <property type="project" value="UniProtKB-SubCell"/>
</dbReference>
<comment type="caution">
    <text evidence="5">Lacks conserved residue(s) required for the propagation of feature annotation.</text>
</comment>
<feature type="transmembrane region" description="Helical" evidence="5">
    <location>
        <begin position="80"/>
        <end position="101"/>
    </location>
</feature>
<feature type="transmembrane region" description="Helical" evidence="5">
    <location>
        <begin position="221"/>
        <end position="238"/>
    </location>
</feature>
<keyword evidence="8" id="KW-1185">Reference proteome</keyword>
<dbReference type="CDD" id="cd10429">
    <property type="entry name" value="GAAP_like"/>
    <property type="match status" value="1"/>
</dbReference>
<feature type="compositionally biased region" description="Low complexity" evidence="6">
    <location>
        <begin position="33"/>
        <end position="43"/>
    </location>
</feature>